<keyword evidence="2" id="KW-0378">Hydrolase</keyword>
<keyword evidence="4" id="KW-0067">ATP-binding</keyword>
<keyword evidence="1" id="KW-0547">Nucleotide-binding</keyword>
<feature type="domain" description="UvrD-like helicase ATP-binding" evidence="5">
    <location>
        <begin position="154"/>
        <end position="244"/>
    </location>
</feature>
<dbReference type="GO" id="GO:0016787">
    <property type="term" value="F:hydrolase activity"/>
    <property type="evidence" value="ECO:0007669"/>
    <property type="project" value="UniProtKB-KW"/>
</dbReference>
<feature type="non-terminal residue" evidence="6">
    <location>
        <position position="1"/>
    </location>
</feature>
<dbReference type="Pfam" id="PF00580">
    <property type="entry name" value="UvrD-helicase"/>
    <property type="match status" value="1"/>
</dbReference>
<dbReference type="Gene3D" id="3.40.50.300">
    <property type="entry name" value="P-loop containing nucleotide triphosphate hydrolases"/>
    <property type="match status" value="2"/>
</dbReference>
<evidence type="ECO:0000313" key="7">
    <source>
        <dbReference type="Proteomes" id="UP001187471"/>
    </source>
</evidence>
<dbReference type="Proteomes" id="UP001187471">
    <property type="component" value="Unassembled WGS sequence"/>
</dbReference>
<keyword evidence="7" id="KW-1185">Reference proteome</keyword>
<sequence>FVCGGASSQSSSVHMDDIDDIATFTDIPDSFVDIPSNCYPLIITFHKLLLMLDGTVGISFFRRFPQVRQMRQGRPNSSRSVGLENFIRTKEVNYERFRSSYWPHFNSVVTKQLDSSVVYTEIISVIKGGLHGVEAQDKRMVQQDYVSLSEDRKFALSIDKREMIYNIFLQYEKRKMENCEFDLADLVIDLHRRLKDKSYEGEEMDFVYIDEVQDLAMGQISLFKYICRNVDEGFVFCGDTAQTIAKGIDFRFEDIRRLFYEEFVLRSRIGLTHRRKDKGLISDIFHLSQNFRTHAGVLKLASSVINLLYYFFPFAVDVLSPETSLLYGEAPILLKTLDNKSAVTSLFENSSNAGGHAVGFGAEQVILVRDECVKKQICNYVGKKALVLTIVECKGLEFQDVLLYDFFSSSPCKNYWRVVYEYMNENDLLDSPTTFTCFSPERHNVLCSKLKQLYVAITRTKQRLWICENEVFPQPMLDYWKKLCLVEERHLDDTFAKEIQVVSNKEEWKSRGIKLFHENHYEMAKMCFERAGDTYWERLAEASRLRTAANSIHASNLETSCNLRNAAAIFYSIGKFESAAQCYFEIHDYKRAGTTYIENFQGSKLEMAGKCFMLAKCYLRAAEVYARARLYAKSISACIDGELFDIGLQYIQDWDQNEDLRAHKEVQMGGVVLDFLQRGAIHYYELKANGGMMKFVRRFPSRDMMRIFLKEINCLDELLSLEREWGNFLEAANIAKLKGDRLLEADLLEMAGFFKEASMLILWHVFSSALRPLLTNVRALNQFMQMEELLTKAKLIAESHSGNFNVFVCTAVDVLLKGKNNGELLGMGLEFIQHWKQNAPEGLDRVNTRHELEKIEQELLERSAQRYHDLKDNTTMMKLVKSFHSRDLMRKFFRNLKCFNELIILECEWGNFLEAANTANMKGDFLLEADYLEKAGFVGKASLLRLWLVFLNSLQSIRGKCEPLNKFRKMDELLTKAQLIAKSLSNHFYNFVCTESALLSEGNTCGEVLEMRLQFIRQWKQSAPKYFLGRVTICELDSIEQDLLERCALHYFHMGDKQTLMKHVTAFWSIDLKRGFLKTLSCLDELLLLEEEQGNFLEAAYISEQKGDLLHQSDLLEKAGQFEKASKLKLWYVLAQSLWLPDSKGWPLKQFPQKEEILEKATACAKNKSDTFFTTICTEAEVLSGRRSSLSEMRQDLRVSQGHGNLRGEILTVWKILDAHFSMVTSKYEWNDVLIDNPIEHSGDVVSRNCVSVESLVHFWNCWKEKIVILMDYLLCITTQDDSVYMKYKEFCLNYFGVQKQTHNQETIYVVLNSEANWVREIDSNLLRRKGELICIDYCHFVSAAMSYWHSEILSSGIRVLETLKDLHVYSTKSGYTLFHQSICLLHMFEIAKFLQNYKFPNCRHTNNRTVQNCLELAAQNFFKNVFHIDWQKSLTKNMVSLRGSNISMDLLEEAISRNILLKDSLTYGQIGRALMMILGSGKKPLDLYNKIISIDENPLWTTFIEKLSWKRGSGFAHATASTDLNIYKDDKLLVFNFYEVLKDTFYANWRTQHDYITPACFLYLAEQLLVLVSYFQGYFFTTRSSVVEWIIYKERGIESNFRSVDDMESSSVLGDIYSFMASVVQELLLNKHDTMEWIEISNDNSDDHHRVLVLRLVVLLCLICVNSGKHFDKLTDLLDRSEISSELPSTFCAAIRRKERYFMNALADALQQIQNPLVIVSLRSTFLECSCPDAVFLNMKVNVSSKNIIKELFIERRDASPSCKDNKEKYSEFAFENQNKISYSHQNSGLLWKLFDAFMSFLSSKDGSLESFMSTAPILKVVLHFTTRILGCERYEYD</sequence>
<reference evidence="6" key="1">
    <citation type="submission" date="2022-12" db="EMBL/GenBank/DDBJ databases">
        <title>Draft genome assemblies for two species of Escallonia (Escalloniales).</title>
        <authorList>
            <person name="Chanderbali A."/>
            <person name="Dervinis C."/>
            <person name="Anghel I."/>
            <person name="Soltis D."/>
            <person name="Soltis P."/>
            <person name="Zapata F."/>
        </authorList>
    </citation>
    <scope>NUCLEOTIDE SEQUENCE</scope>
    <source>
        <strain evidence="6">UCBG92.1500</strain>
        <tissue evidence="6">Leaf</tissue>
    </source>
</reference>
<comment type="caution">
    <text evidence="6">The sequence shown here is derived from an EMBL/GenBank/DDBJ whole genome shotgun (WGS) entry which is preliminary data.</text>
</comment>
<protein>
    <recommendedName>
        <fullName evidence="5">UvrD-like helicase ATP-binding domain-containing protein</fullName>
    </recommendedName>
</protein>
<accession>A0AA88QSU2</accession>
<evidence type="ECO:0000256" key="4">
    <source>
        <dbReference type="ARBA" id="ARBA00022840"/>
    </source>
</evidence>
<evidence type="ECO:0000256" key="3">
    <source>
        <dbReference type="ARBA" id="ARBA00022806"/>
    </source>
</evidence>
<dbReference type="EMBL" id="JAVXUO010003223">
    <property type="protein sequence ID" value="KAK2965395.1"/>
    <property type="molecule type" value="Genomic_DNA"/>
</dbReference>
<name>A0AA88QSU2_9ASTE</name>
<dbReference type="SUPFAM" id="SSF52540">
    <property type="entry name" value="P-loop containing nucleoside triphosphate hydrolases"/>
    <property type="match status" value="1"/>
</dbReference>
<dbReference type="PANTHER" id="PTHR21529:SF4">
    <property type="entry name" value="TPR AND ANKYRIN REPEAT-CONTAINING PROTEIN 1"/>
    <property type="match status" value="1"/>
</dbReference>
<proteinExistence type="predicted"/>
<gene>
    <name evidence="6" type="ORF">RJ640_001472</name>
</gene>
<dbReference type="InterPro" id="IPR039904">
    <property type="entry name" value="TRANK1"/>
</dbReference>
<dbReference type="GO" id="GO:0005524">
    <property type="term" value="F:ATP binding"/>
    <property type="evidence" value="ECO:0007669"/>
    <property type="project" value="UniProtKB-KW"/>
</dbReference>
<evidence type="ECO:0000313" key="6">
    <source>
        <dbReference type="EMBL" id="KAK2965395.1"/>
    </source>
</evidence>
<dbReference type="Gene3D" id="1.10.10.160">
    <property type="match status" value="1"/>
</dbReference>
<dbReference type="GO" id="GO:0004386">
    <property type="term" value="F:helicase activity"/>
    <property type="evidence" value="ECO:0007669"/>
    <property type="project" value="UniProtKB-KW"/>
</dbReference>
<dbReference type="PANTHER" id="PTHR21529">
    <property type="entry name" value="MAMMARY TURMOR VIRUS RECEPTOR HOMOLOG 1, 2 MTVR1, 2"/>
    <property type="match status" value="1"/>
</dbReference>
<dbReference type="InterPro" id="IPR027417">
    <property type="entry name" value="P-loop_NTPase"/>
</dbReference>
<organism evidence="6 7">
    <name type="scientific">Escallonia rubra</name>
    <dbReference type="NCBI Taxonomy" id="112253"/>
    <lineage>
        <taxon>Eukaryota</taxon>
        <taxon>Viridiplantae</taxon>
        <taxon>Streptophyta</taxon>
        <taxon>Embryophyta</taxon>
        <taxon>Tracheophyta</taxon>
        <taxon>Spermatophyta</taxon>
        <taxon>Magnoliopsida</taxon>
        <taxon>eudicotyledons</taxon>
        <taxon>Gunneridae</taxon>
        <taxon>Pentapetalae</taxon>
        <taxon>asterids</taxon>
        <taxon>campanulids</taxon>
        <taxon>Escalloniales</taxon>
        <taxon>Escalloniaceae</taxon>
        <taxon>Escallonia</taxon>
    </lineage>
</organism>
<evidence type="ECO:0000256" key="2">
    <source>
        <dbReference type="ARBA" id="ARBA00022801"/>
    </source>
</evidence>
<dbReference type="InterPro" id="IPR013986">
    <property type="entry name" value="DExx_box_DNA_helicase_dom_sf"/>
</dbReference>
<evidence type="ECO:0000256" key="1">
    <source>
        <dbReference type="ARBA" id="ARBA00022741"/>
    </source>
</evidence>
<evidence type="ECO:0000259" key="5">
    <source>
        <dbReference type="Pfam" id="PF00580"/>
    </source>
</evidence>
<keyword evidence="3" id="KW-0347">Helicase</keyword>
<dbReference type="InterPro" id="IPR014016">
    <property type="entry name" value="UvrD-like_ATP-bd"/>
</dbReference>